<keyword evidence="21" id="KW-1185">Reference proteome</keyword>
<evidence type="ECO:0000256" key="6">
    <source>
        <dbReference type="ARBA" id="ARBA00022824"/>
    </source>
</evidence>
<dbReference type="GO" id="GO:0034899">
    <property type="term" value="F:trimethylamine monooxygenase activity"/>
    <property type="evidence" value="ECO:0007669"/>
    <property type="project" value="UniProtKB-EC"/>
</dbReference>
<dbReference type="EMBL" id="BLXT01000055">
    <property type="protein sequence ID" value="GFN74050.1"/>
    <property type="molecule type" value="Genomic_DNA"/>
</dbReference>
<dbReference type="PIRSF" id="PIRSF000332">
    <property type="entry name" value="FMO"/>
    <property type="match status" value="1"/>
</dbReference>
<protein>
    <recommendedName>
        <fullName evidence="19">Flavin-containing monooxygenase</fullName>
        <ecNumber evidence="19">1.-.-.-</ecNumber>
    </recommendedName>
</protein>
<sequence length="568" mass="64136">MSDKSVCIVGAGVAGLVTIKECKHVGLNPVCYELNSDLGGIWTSDRHGETSNTPRSWDSLITNTTKYVMTFSDYHVIPDTPQYMTREKLSDYYRDYAKYFDLAKHIRYNTRVVRINKTADHAKTGKWEVYTCRTSDFHDGNKRPGLQVSQRDLNLCHVEVFDVVLICSGFFKIPNYPDIPGLESFPGGVHHSFDYRSNKPFEDKQVLVVGNSFSAGDIACDISLVTNKPVELSLGQGTWIQPRVLPGGVSSDRFYSRKKLYNCSAERLNNEMIAMCQMRLDHIGSGINPALPPLNAPYMMGDDIYMKILTDQIRIQGELVGFKGARAEFRNCSISPDIDEVIFATGYSLDTSFLDMDVVLDQGKVELYHMMLPIREVHHTLAFIGFLGGDGPPAPGMELQARYIARLITGKIAPPSKKAMHENVELLAQLSMERKGKYTYHLPLFVISDMIAKDIGVYPYFWRVFFRDPILASRLHKGPIFSAQFRLLGPDSNWDTARATCYRAYDVMTASPNERGIIQIKRDDIRVSNRRRMLKLACGVLVVAALGYVALADSKRWNNVLLQRNYSL</sequence>
<keyword evidence="9" id="KW-1133">Transmembrane helix</keyword>
<evidence type="ECO:0000256" key="15">
    <source>
        <dbReference type="ARBA" id="ARBA00048041"/>
    </source>
</evidence>
<evidence type="ECO:0000256" key="19">
    <source>
        <dbReference type="RuleBase" id="RU361177"/>
    </source>
</evidence>
<name>A0AAV3XVJ0_9GAST</name>
<evidence type="ECO:0000256" key="2">
    <source>
        <dbReference type="ARBA" id="ARBA00004389"/>
    </source>
</evidence>
<comment type="function">
    <text evidence="13">Broad spectrum monooxygenase that catalyzes the oxygenation of a wide variety of nitrogen- and sulfur-containing compounds including xenobiotics. Catalyzes the S-oxygenation of hypotaurine to produce taurine, an organic osmolyte involved in cell volume regulation as well as a variety of cytoprotective and developmental processes. In vitro, catalyzes the N-oxygenation of trimethylamine (TMA) to produce trimethylamine N-oxide (TMAO) and could therefore participate to the detoxification of this compound that is generated by the action of gut microbiota from dietary precursors such as choline, choline containing compounds, betaine or L-carnitine.</text>
</comment>
<dbReference type="GO" id="GO:0050660">
    <property type="term" value="F:flavin adenine dinucleotide binding"/>
    <property type="evidence" value="ECO:0007669"/>
    <property type="project" value="InterPro"/>
</dbReference>
<dbReference type="GO" id="GO:0005789">
    <property type="term" value="C:endoplasmic reticulum membrane"/>
    <property type="evidence" value="ECO:0007669"/>
    <property type="project" value="UniProtKB-SubCell"/>
</dbReference>
<dbReference type="AlphaFoldDB" id="A0AAV3XVJ0"/>
<comment type="catalytic activity">
    <reaction evidence="15">
        <text>hypotaurine + NADPH + O2 + H(+) = taurine + NADP(+) + H2O</text>
        <dbReference type="Rhea" id="RHEA:69819"/>
        <dbReference type="ChEBI" id="CHEBI:15377"/>
        <dbReference type="ChEBI" id="CHEBI:15378"/>
        <dbReference type="ChEBI" id="CHEBI:15379"/>
        <dbReference type="ChEBI" id="CHEBI:57783"/>
        <dbReference type="ChEBI" id="CHEBI:57853"/>
        <dbReference type="ChEBI" id="CHEBI:58349"/>
        <dbReference type="ChEBI" id="CHEBI:507393"/>
        <dbReference type="EC" id="1.14.13.8"/>
    </reaction>
    <physiologicalReaction direction="left-to-right" evidence="15">
        <dbReference type="Rhea" id="RHEA:69820"/>
    </physiologicalReaction>
</comment>
<comment type="subcellular location">
    <subcellularLocation>
        <location evidence="2">Endoplasmic reticulum membrane</location>
        <topology evidence="2">Single-pass membrane protein</topology>
    </subcellularLocation>
</comment>
<organism evidence="20 21">
    <name type="scientific">Plakobranchus ocellatus</name>
    <dbReference type="NCBI Taxonomy" id="259542"/>
    <lineage>
        <taxon>Eukaryota</taxon>
        <taxon>Metazoa</taxon>
        <taxon>Spiralia</taxon>
        <taxon>Lophotrochozoa</taxon>
        <taxon>Mollusca</taxon>
        <taxon>Gastropoda</taxon>
        <taxon>Heterobranchia</taxon>
        <taxon>Euthyneura</taxon>
        <taxon>Panpulmonata</taxon>
        <taxon>Sacoglossa</taxon>
        <taxon>Placobranchoidea</taxon>
        <taxon>Plakobranchidae</taxon>
        <taxon>Plakobranchus</taxon>
    </lineage>
</organism>
<dbReference type="InterPro" id="IPR036188">
    <property type="entry name" value="FAD/NAD-bd_sf"/>
</dbReference>
<keyword evidence="11 18" id="KW-0503">Monooxygenase</keyword>
<dbReference type="InterPro" id="IPR050346">
    <property type="entry name" value="FMO-like"/>
</dbReference>
<evidence type="ECO:0000256" key="12">
    <source>
        <dbReference type="ARBA" id="ARBA00023136"/>
    </source>
</evidence>
<keyword evidence="8 18" id="KW-0521">NADP</keyword>
<dbReference type="Pfam" id="PF00743">
    <property type="entry name" value="FMO-like"/>
    <property type="match status" value="1"/>
</dbReference>
<evidence type="ECO:0000256" key="14">
    <source>
        <dbReference type="ARBA" id="ARBA00047338"/>
    </source>
</evidence>
<proteinExistence type="inferred from homology"/>
<keyword evidence="5" id="KW-0812">Transmembrane</keyword>
<evidence type="ECO:0000256" key="4">
    <source>
        <dbReference type="ARBA" id="ARBA00022630"/>
    </source>
</evidence>
<keyword evidence="6 18" id="KW-0256">Endoplasmic reticulum</keyword>
<keyword evidence="4 18" id="KW-0285">Flavoprotein</keyword>
<dbReference type="Proteomes" id="UP000735302">
    <property type="component" value="Unassembled WGS sequence"/>
</dbReference>
<evidence type="ECO:0000256" key="10">
    <source>
        <dbReference type="ARBA" id="ARBA00023002"/>
    </source>
</evidence>
<comment type="cofactor">
    <cofactor evidence="1 18 19">
        <name>FAD</name>
        <dbReference type="ChEBI" id="CHEBI:57692"/>
    </cofactor>
</comment>
<dbReference type="PRINTS" id="PR00370">
    <property type="entry name" value="FMOXYGENASE"/>
</dbReference>
<dbReference type="GO" id="GO:0050661">
    <property type="term" value="F:NADP binding"/>
    <property type="evidence" value="ECO:0007669"/>
    <property type="project" value="InterPro"/>
</dbReference>
<keyword evidence="7 18" id="KW-0274">FAD</keyword>
<dbReference type="SUPFAM" id="SSF51905">
    <property type="entry name" value="FAD/NAD(P)-binding domain"/>
    <property type="match status" value="1"/>
</dbReference>
<dbReference type="PANTHER" id="PTHR23023">
    <property type="entry name" value="DIMETHYLANILINE MONOOXYGENASE"/>
    <property type="match status" value="1"/>
</dbReference>
<reference evidence="20 21" key="1">
    <citation type="journal article" date="2021" name="Elife">
        <title>Chloroplast acquisition without the gene transfer in kleptoplastic sea slugs, Plakobranchus ocellatus.</title>
        <authorList>
            <person name="Maeda T."/>
            <person name="Takahashi S."/>
            <person name="Yoshida T."/>
            <person name="Shimamura S."/>
            <person name="Takaki Y."/>
            <person name="Nagai Y."/>
            <person name="Toyoda A."/>
            <person name="Suzuki Y."/>
            <person name="Arimoto A."/>
            <person name="Ishii H."/>
            <person name="Satoh N."/>
            <person name="Nishiyama T."/>
            <person name="Hasebe M."/>
            <person name="Maruyama T."/>
            <person name="Minagawa J."/>
            <person name="Obokata J."/>
            <person name="Shigenobu S."/>
        </authorList>
    </citation>
    <scope>NUCLEOTIDE SEQUENCE [LARGE SCALE GENOMIC DNA]</scope>
</reference>
<comment type="catalytic activity">
    <reaction evidence="14">
        <text>hypotaurine + NADH + O2 + H(+) = taurine + NAD(+) + H2O</text>
        <dbReference type="Rhea" id="RHEA:74111"/>
        <dbReference type="ChEBI" id="CHEBI:15377"/>
        <dbReference type="ChEBI" id="CHEBI:15378"/>
        <dbReference type="ChEBI" id="CHEBI:15379"/>
        <dbReference type="ChEBI" id="CHEBI:57540"/>
        <dbReference type="ChEBI" id="CHEBI:57853"/>
        <dbReference type="ChEBI" id="CHEBI:57945"/>
        <dbReference type="ChEBI" id="CHEBI:507393"/>
        <dbReference type="EC" id="1.14.13.8"/>
    </reaction>
    <physiologicalReaction direction="left-to-right" evidence="14">
        <dbReference type="Rhea" id="RHEA:74112"/>
    </physiologicalReaction>
</comment>
<comment type="catalytic activity">
    <reaction evidence="17">
        <text>N,N-dimethylaniline + NADPH + O2 + H(+) = N,N-dimethylaniline N-oxide + NADP(+) + H2O</text>
        <dbReference type="Rhea" id="RHEA:24468"/>
        <dbReference type="ChEBI" id="CHEBI:15377"/>
        <dbReference type="ChEBI" id="CHEBI:15378"/>
        <dbReference type="ChEBI" id="CHEBI:15379"/>
        <dbReference type="ChEBI" id="CHEBI:16269"/>
        <dbReference type="ChEBI" id="CHEBI:17735"/>
        <dbReference type="ChEBI" id="CHEBI:57783"/>
        <dbReference type="ChEBI" id="CHEBI:58349"/>
        <dbReference type="EC" id="1.14.13.8"/>
    </reaction>
    <physiologicalReaction direction="left-to-right" evidence="17">
        <dbReference type="Rhea" id="RHEA:24469"/>
    </physiologicalReaction>
</comment>
<comment type="catalytic activity">
    <reaction evidence="16">
        <text>trimethylamine + NADPH + O2 = trimethylamine N-oxide + NADP(+) + H2O</text>
        <dbReference type="Rhea" id="RHEA:31979"/>
        <dbReference type="ChEBI" id="CHEBI:15377"/>
        <dbReference type="ChEBI" id="CHEBI:15379"/>
        <dbReference type="ChEBI" id="CHEBI:15724"/>
        <dbReference type="ChEBI" id="CHEBI:57783"/>
        <dbReference type="ChEBI" id="CHEBI:58349"/>
        <dbReference type="ChEBI" id="CHEBI:58389"/>
        <dbReference type="EC" id="1.14.13.148"/>
    </reaction>
    <physiologicalReaction direction="left-to-right" evidence="16">
        <dbReference type="Rhea" id="RHEA:31980"/>
    </physiologicalReaction>
</comment>
<evidence type="ECO:0000256" key="17">
    <source>
        <dbReference type="ARBA" id="ARBA00049443"/>
    </source>
</evidence>
<evidence type="ECO:0000256" key="18">
    <source>
        <dbReference type="PIRNR" id="PIRNR000332"/>
    </source>
</evidence>
<evidence type="ECO:0000313" key="20">
    <source>
        <dbReference type="EMBL" id="GFN74050.1"/>
    </source>
</evidence>
<keyword evidence="10 18" id="KW-0560">Oxidoreductase</keyword>
<dbReference type="GO" id="GO:0004499">
    <property type="term" value="F:N,N-dimethylaniline monooxygenase activity"/>
    <property type="evidence" value="ECO:0007669"/>
    <property type="project" value="UniProtKB-UniRule"/>
</dbReference>
<dbReference type="FunFam" id="3.50.50.60:FF:000159">
    <property type="entry name" value="Dimethylaniline monooxygenase [N-oxide-forming]"/>
    <property type="match status" value="1"/>
</dbReference>
<dbReference type="InterPro" id="IPR000960">
    <property type="entry name" value="Flavin_mOase"/>
</dbReference>
<accession>A0AAV3XVJ0</accession>
<gene>
    <name evidence="20" type="ORF">PoB_000055600</name>
</gene>
<dbReference type="Gene3D" id="3.50.50.60">
    <property type="entry name" value="FAD/NAD(P)-binding domain"/>
    <property type="match status" value="1"/>
</dbReference>
<evidence type="ECO:0000256" key="5">
    <source>
        <dbReference type="ARBA" id="ARBA00022692"/>
    </source>
</evidence>
<evidence type="ECO:0000256" key="7">
    <source>
        <dbReference type="ARBA" id="ARBA00022827"/>
    </source>
</evidence>
<keyword evidence="12 18" id="KW-0472">Membrane</keyword>
<evidence type="ECO:0000256" key="8">
    <source>
        <dbReference type="ARBA" id="ARBA00022857"/>
    </source>
</evidence>
<evidence type="ECO:0000256" key="1">
    <source>
        <dbReference type="ARBA" id="ARBA00001974"/>
    </source>
</evidence>
<dbReference type="EC" id="1.-.-.-" evidence="19"/>
<evidence type="ECO:0000256" key="3">
    <source>
        <dbReference type="ARBA" id="ARBA00009183"/>
    </source>
</evidence>
<comment type="similarity">
    <text evidence="3 18 19">Belongs to the FMO family.</text>
</comment>
<evidence type="ECO:0000256" key="11">
    <source>
        <dbReference type="ARBA" id="ARBA00023033"/>
    </source>
</evidence>
<dbReference type="InterPro" id="IPR020946">
    <property type="entry name" value="Flavin_mOase-like"/>
</dbReference>
<evidence type="ECO:0000256" key="9">
    <source>
        <dbReference type="ARBA" id="ARBA00022989"/>
    </source>
</evidence>
<evidence type="ECO:0000256" key="13">
    <source>
        <dbReference type="ARBA" id="ARBA00045957"/>
    </source>
</evidence>
<evidence type="ECO:0000256" key="16">
    <source>
        <dbReference type="ARBA" id="ARBA00048088"/>
    </source>
</evidence>
<evidence type="ECO:0000313" key="21">
    <source>
        <dbReference type="Proteomes" id="UP000735302"/>
    </source>
</evidence>
<comment type="caution">
    <text evidence="20">The sequence shown here is derived from an EMBL/GenBank/DDBJ whole genome shotgun (WGS) entry which is preliminary data.</text>
</comment>